<proteinExistence type="predicted"/>
<evidence type="ECO:0000256" key="1">
    <source>
        <dbReference type="SAM" id="Phobius"/>
    </source>
</evidence>
<dbReference type="AlphaFoldDB" id="A0A498Q2G2"/>
<accession>A0A498Q2G2</accession>
<keyword evidence="1" id="KW-1133">Transmembrane helix</keyword>
<protein>
    <submittedName>
        <fullName evidence="2">Uncharacterized protein</fullName>
    </submittedName>
</protein>
<reference evidence="2 3" key="1">
    <citation type="submission" date="2018-09" db="EMBL/GenBank/DDBJ databases">
        <authorList>
            <person name="Tagini F."/>
        </authorList>
    </citation>
    <scope>NUCLEOTIDE SEQUENCE [LARGE SCALE GENOMIC DNA]</scope>
    <source>
        <strain evidence="2 3">MK136</strain>
    </source>
</reference>
<sequence length="101" mass="11419">MIGMWLALNPVVFGKPKYHRAWATRAMLGEELWVTERPPDAAMLVSAVASAVSLCAVFAARRRRLKPAVVATALQMTLTMVYWNQMVRYLDRRRGGDTQPQ</sequence>
<feature type="transmembrane region" description="Helical" evidence="1">
    <location>
        <begin position="41"/>
        <end position="60"/>
    </location>
</feature>
<evidence type="ECO:0000313" key="2">
    <source>
        <dbReference type="EMBL" id="VBA38505.1"/>
    </source>
</evidence>
<evidence type="ECO:0000313" key="3">
    <source>
        <dbReference type="Proteomes" id="UP000273307"/>
    </source>
</evidence>
<dbReference type="EMBL" id="UPHP01000057">
    <property type="protein sequence ID" value="VBA38505.1"/>
    <property type="molecule type" value="Genomic_DNA"/>
</dbReference>
<organism evidence="2 3">
    <name type="scientific">Mycobacterium attenuatum</name>
    <dbReference type="NCBI Taxonomy" id="2341086"/>
    <lineage>
        <taxon>Bacteria</taxon>
        <taxon>Bacillati</taxon>
        <taxon>Actinomycetota</taxon>
        <taxon>Actinomycetes</taxon>
        <taxon>Mycobacteriales</taxon>
        <taxon>Mycobacteriaceae</taxon>
        <taxon>Mycobacterium</taxon>
    </lineage>
</organism>
<name>A0A498Q2G2_9MYCO</name>
<dbReference type="Proteomes" id="UP000273307">
    <property type="component" value="Unassembled WGS sequence"/>
</dbReference>
<keyword evidence="3" id="KW-1185">Reference proteome</keyword>
<keyword evidence="1" id="KW-0472">Membrane</keyword>
<keyword evidence="1" id="KW-0812">Transmembrane</keyword>
<gene>
    <name evidence="2" type="ORF">LAUMK136_02526</name>
</gene>